<dbReference type="PANTHER" id="PTHR43899:SF13">
    <property type="entry name" value="RH59310P"/>
    <property type="match status" value="1"/>
</dbReference>
<sequence>MDEEIHVLVNNVSICYPKERPEYFTEIPNLSQFIESIINVNIKACTRLTALVLPRMVAKGRGVIINLSSMSALYPIPLLAIYSATKVYIDYLSRCLHQEYKSKGIVIQSLMSTNMSHNMTPAHDLVESVLKMWVGSRELLHTFGNDYSFITIISTAFGRRP</sequence>
<dbReference type="InterPro" id="IPR036291">
    <property type="entry name" value="NAD(P)-bd_dom_sf"/>
</dbReference>
<evidence type="ECO:0000256" key="3">
    <source>
        <dbReference type="ARBA" id="ARBA00023002"/>
    </source>
</evidence>
<evidence type="ECO:0000256" key="2">
    <source>
        <dbReference type="ARBA" id="ARBA00006484"/>
    </source>
</evidence>
<dbReference type="SUPFAM" id="SSF51735">
    <property type="entry name" value="NAD(P)-binding Rossmann-fold domains"/>
    <property type="match status" value="1"/>
</dbReference>
<dbReference type="Gene3D" id="3.40.50.720">
    <property type="entry name" value="NAD(P)-binding Rossmann-like Domain"/>
    <property type="match status" value="1"/>
</dbReference>
<dbReference type="EMBL" id="CAJPVJ010018537">
    <property type="protein sequence ID" value="CAG2177005.1"/>
    <property type="molecule type" value="Genomic_DNA"/>
</dbReference>
<comment type="subcellular location">
    <subcellularLocation>
        <location evidence="1">Endoplasmic reticulum</location>
    </subcellularLocation>
</comment>
<keyword evidence="3" id="KW-0560">Oxidoreductase</keyword>
<dbReference type="GO" id="GO:0005783">
    <property type="term" value="C:endoplasmic reticulum"/>
    <property type="evidence" value="ECO:0007669"/>
    <property type="project" value="UniProtKB-SubCell"/>
</dbReference>
<dbReference type="Proteomes" id="UP000728032">
    <property type="component" value="Unassembled WGS sequence"/>
</dbReference>
<dbReference type="OrthoDB" id="6502736at2759"/>
<comment type="similarity">
    <text evidence="2">Belongs to the short-chain dehydrogenases/reductases (SDR) family.</text>
</comment>
<dbReference type="PANTHER" id="PTHR43899">
    <property type="entry name" value="RH59310P"/>
    <property type="match status" value="1"/>
</dbReference>
<dbReference type="PROSITE" id="PS00061">
    <property type="entry name" value="ADH_SHORT"/>
    <property type="match status" value="1"/>
</dbReference>
<dbReference type="EMBL" id="OC933362">
    <property type="protein sequence ID" value="CAD7659867.1"/>
    <property type="molecule type" value="Genomic_DNA"/>
</dbReference>
<dbReference type="InterPro" id="IPR051019">
    <property type="entry name" value="VLCFA-Steroid_DH"/>
</dbReference>
<organism evidence="4">
    <name type="scientific">Oppiella nova</name>
    <dbReference type="NCBI Taxonomy" id="334625"/>
    <lineage>
        <taxon>Eukaryota</taxon>
        <taxon>Metazoa</taxon>
        <taxon>Ecdysozoa</taxon>
        <taxon>Arthropoda</taxon>
        <taxon>Chelicerata</taxon>
        <taxon>Arachnida</taxon>
        <taxon>Acari</taxon>
        <taxon>Acariformes</taxon>
        <taxon>Sarcoptiformes</taxon>
        <taxon>Oribatida</taxon>
        <taxon>Brachypylina</taxon>
        <taxon>Oppioidea</taxon>
        <taxon>Oppiidae</taxon>
        <taxon>Oppiella</taxon>
    </lineage>
</organism>
<name>A0A7R9QVX2_9ACAR</name>
<proteinExistence type="inferred from homology"/>
<dbReference type="InterPro" id="IPR002347">
    <property type="entry name" value="SDR_fam"/>
</dbReference>
<dbReference type="InterPro" id="IPR020904">
    <property type="entry name" value="Sc_DH/Rdtase_CS"/>
</dbReference>
<gene>
    <name evidence="4" type="ORF">ONB1V03_LOCUS16438</name>
</gene>
<evidence type="ECO:0000313" key="5">
    <source>
        <dbReference type="Proteomes" id="UP000728032"/>
    </source>
</evidence>
<keyword evidence="5" id="KW-1185">Reference proteome</keyword>
<reference evidence="4" key="1">
    <citation type="submission" date="2020-11" db="EMBL/GenBank/DDBJ databases">
        <authorList>
            <person name="Tran Van P."/>
        </authorList>
    </citation>
    <scope>NUCLEOTIDE SEQUENCE</scope>
</reference>
<accession>A0A7R9QVX2</accession>
<dbReference type="PRINTS" id="PR00080">
    <property type="entry name" value="SDRFAMILY"/>
</dbReference>
<protein>
    <submittedName>
        <fullName evidence="4">Uncharacterized protein</fullName>
    </submittedName>
</protein>
<dbReference type="GO" id="GO:0016491">
    <property type="term" value="F:oxidoreductase activity"/>
    <property type="evidence" value="ECO:0007669"/>
    <property type="project" value="UniProtKB-KW"/>
</dbReference>
<evidence type="ECO:0000256" key="1">
    <source>
        <dbReference type="ARBA" id="ARBA00004240"/>
    </source>
</evidence>
<dbReference type="AlphaFoldDB" id="A0A7R9QVX2"/>
<dbReference type="PRINTS" id="PR00081">
    <property type="entry name" value="GDHRDH"/>
</dbReference>
<dbReference type="Pfam" id="PF00106">
    <property type="entry name" value="adh_short"/>
    <property type="match status" value="1"/>
</dbReference>
<evidence type="ECO:0000313" key="4">
    <source>
        <dbReference type="EMBL" id="CAD7659867.1"/>
    </source>
</evidence>